<dbReference type="RefSeq" id="WP_278476756.1">
    <property type="nucleotide sequence ID" value="NZ_JABZRE010000001.1"/>
</dbReference>
<proteinExistence type="predicted"/>
<dbReference type="EMBL" id="JABZRE010000001">
    <property type="protein sequence ID" value="MBF1306291.1"/>
    <property type="molecule type" value="Genomic_DNA"/>
</dbReference>
<comment type="caution">
    <text evidence="1">The sequence shown here is derived from an EMBL/GenBank/DDBJ whole genome shotgun (WGS) entry which is preliminary data.</text>
</comment>
<name>A0A930H2Z8_9FIRM</name>
<gene>
    <name evidence="1" type="ORF">HXM94_00690</name>
</gene>
<protein>
    <submittedName>
        <fullName evidence="1">Uncharacterized protein</fullName>
    </submittedName>
</protein>
<dbReference type="AlphaFoldDB" id="A0A930H2Z8"/>
<sequence length="349" mass="40818">MKELNCTKNQQFELFSRIAKKVESFSIHELQSMKLGESDFNSFSKKFYTILYKGEEWEKSIINPLKKLFDGFQSDIPNHFNSFRDILIKNKKTEIEAFHSLRETLDILSRMILSEKSGTFESGFDKTIVNYFAIHFNDLFGVNPDTSPPKRKKLLIKVLNNVADLENYEIDTILENEDIKKIVSNKWFQGIILKLEEYLEEWDNFISSDESKSKLVFKTTKEEFCFVQKAVPGNLLIFDFNNEFNSLFLSDGLINLFSKNSKEEELKWVKKRIDNWHKALQNYILDLDKLTLFSYLENKVPLFLLSDLVIQNELLTGDIGFADVVQLVKQIDKEDGERMKKIVSKTLCS</sequence>
<evidence type="ECO:0000313" key="1">
    <source>
        <dbReference type="EMBL" id="MBF1306291.1"/>
    </source>
</evidence>
<dbReference type="Proteomes" id="UP000758611">
    <property type="component" value="Unassembled WGS sequence"/>
</dbReference>
<organism evidence="1 2">
    <name type="scientific">Parvimonas micra</name>
    <dbReference type="NCBI Taxonomy" id="33033"/>
    <lineage>
        <taxon>Bacteria</taxon>
        <taxon>Bacillati</taxon>
        <taxon>Bacillota</taxon>
        <taxon>Tissierellia</taxon>
        <taxon>Tissierellales</taxon>
        <taxon>Peptoniphilaceae</taxon>
        <taxon>Parvimonas</taxon>
    </lineage>
</organism>
<reference evidence="1" key="1">
    <citation type="submission" date="2020-04" db="EMBL/GenBank/DDBJ databases">
        <title>Deep metagenomics examines the oral microbiome during advanced dental caries in children, revealing novel taxa and co-occurrences with host molecules.</title>
        <authorList>
            <person name="Baker J.L."/>
            <person name="Morton J.T."/>
            <person name="Dinis M."/>
            <person name="Alvarez R."/>
            <person name="Tran N.C."/>
            <person name="Knight R."/>
            <person name="Edlund A."/>
        </authorList>
    </citation>
    <scope>NUCLEOTIDE SEQUENCE</scope>
    <source>
        <strain evidence="1">JCVI_23_bin.11</strain>
    </source>
</reference>
<accession>A0A930H2Z8</accession>
<evidence type="ECO:0000313" key="2">
    <source>
        <dbReference type="Proteomes" id="UP000758611"/>
    </source>
</evidence>